<dbReference type="RefSeq" id="WP_330150752.1">
    <property type="nucleotide sequence ID" value="NZ_JAUZMZ010000013.1"/>
</dbReference>
<evidence type="ECO:0000313" key="4">
    <source>
        <dbReference type="EMBL" id="MEE2031314.1"/>
    </source>
</evidence>
<sequence>MPSQTPDSLPACDESVRTRLVRAADEEMQIQGTTAVTMAAVAERAGVSRATAFRQLGNTPRMIILVGIHRARNHIARTREIIAAQRDIFAKMEEVLVYTTRELPEDPVIRALVAQRSAAVLDEDIRSLTDEITGPVLLAGQAAGVVRTDIPIREMIDFLLEQTYLAAEYPDRSEKTARHRFRTFVAPALRPQPAAHTAAGTPGHPNAELEQALSAAADAIATARDAAVRIRCRLDGIDERFGDL</sequence>
<dbReference type="Proteomes" id="UP001331936">
    <property type="component" value="Unassembled WGS sequence"/>
</dbReference>
<name>A0ABU7JN59_9NOCA</name>
<evidence type="ECO:0000313" key="5">
    <source>
        <dbReference type="Proteomes" id="UP001331936"/>
    </source>
</evidence>
<dbReference type="Pfam" id="PF00440">
    <property type="entry name" value="TetR_N"/>
    <property type="match status" value="1"/>
</dbReference>
<dbReference type="Gene3D" id="1.10.357.10">
    <property type="entry name" value="Tetracycline Repressor, domain 2"/>
    <property type="match status" value="1"/>
</dbReference>
<dbReference type="PROSITE" id="PS50977">
    <property type="entry name" value="HTH_TETR_2"/>
    <property type="match status" value="1"/>
</dbReference>
<evidence type="ECO:0000256" key="2">
    <source>
        <dbReference type="PROSITE-ProRule" id="PRU00335"/>
    </source>
</evidence>
<dbReference type="EMBL" id="JAUZMZ010000013">
    <property type="protein sequence ID" value="MEE2031314.1"/>
    <property type="molecule type" value="Genomic_DNA"/>
</dbReference>
<dbReference type="InterPro" id="IPR001647">
    <property type="entry name" value="HTH_TetR"/>
</dbReference>
<evidence type="ECO:0000256" key="1">
    <source>
        <dbReference type="ARBA" id="ARBA00023125"/>
    </source>
</evidence>
<dbReference type="SUPFAM" id="SSF46689">
    <property type="entry name" value="Homeodomain-like"/>
    <property type="match status" value="1"/>
</dbReference>
<reference evidence="4 5" key="1">
    <citation type="submission" date="2023-08" db="EMBL/GenBank/DDBJ databases">
        <authorList>
            <person name="Girao M."/>
            <person name="Carvalho M.F."/>
        </authorList>
    </citation>
    <scope>NUCLEOTIDE SEQUENCE [LARGE SCALE GENOMIC DNA]</scope>
    <source>
        <strain evidence="4 5">CC-R104</strain>
    </source>
</reference>
<organism evidence="4 5">
    <name type="scientific">Rhodococcus chondri</name>
    <dbReference type="NCBI Taxonomy" id="3065941"/>
    <lineage>
        <taxon>Bacteria</taxon>
        <taxon>Bacillati</taxon>
        <taxon>Actinomycetota</taxon>
        <taxon>Actinomycetes</taxon>
        <taxon>Mycobacteriales</taxon>
        <taxon>Nocardiaceae</taxon>
        <taxon>Rhodococcus</taxon>
    </lineage>
</organism>
<accession>A0ABU7JN59</accession>
<evidence type="ECO:0000259" key="3">
    <source>
        <dbReference type="PROSITE" id="PS50977"/>
    </source>
</evidence>
<keyword evidence="5" id="KW-1185">Reference proteome</keyword>
<gene>
    <name evidence="4" type="ORF">Q8814_04180</name>
</gene>
<dbReference type="InterPro" id="IPR009057">
    <property type="entry name" value="Homeodomain-like_sf"/>
</dbReference>
<protein>
    <submittedName>
        <fullName evidence="4">Helix-turn-helix domain-containing protein</fullName>
    </submittedName>
</protein>
<comment type="caution">
    <text evidence="4">The sequence shown here is derived from an EMBL/GenBank/DDBJ whole genome shotgun (WGS) entry which is preliminary data.</text>
</comment>
<keyword evidence="1 2" id="KW-0238">DNA-binding</keyword>
<feature type="domain" description="HTH tetR-type" evidence="3">
    <location>
        <begin position="14"/>
        <end position="74"/>
    </location>
</feature>
<proteinExistence type="predicted"/>
<feature type="DNA-binding region" description="H-T-H motif" evidence="2">
    <location>
        <begin position="37"/>
        <end position="56"/>
    </location>
</feature>